<sequence>MGSGGLSTSAKGYAPPPYVSVLMDAGPNQLITSWTNDAVAGGENGALEFWVPQVLNLTATVNPESNQPNATATLNVDTPIDCGISQVWVNLPDANGTPEPIATQIGFISESPGPDGTTKYSYQTKFVVPQTPGSYNIPVELRITAPGSTAAPIDASATYEVVTPPGGIVSDSGGALTLGSYAGPENRIKKGGSFVAWPRDQLSWQHPNGTTYLGDTILADLTVATPTLPNPSDILVSAYLTSATATHPDGYLDGTKWLVHDIPDPMNISGSLTATLQFEETWGGWQPGKYMPETPDWAINAPTLITPDPPTDIGVDYVVHVKYEYPDTTCDANGNCTTVYLPAEEDVPGTASAQIQVYGTDFVVVPVISGSSYTY</sequence>
<protein>
    <submittedName>
        <fullName evidence="1">Uncharacterized protein</fullName>
    </submittedName>
</protein>
<reference evidence="2" key="1">
    <citation type="submission" date="2018-02" db="EMBL/GenBank/DDBJ databases">
        <authorList>
            <person name="Hausmann B."/>
        </authorList>
    </citation>
    <scope>NUCLEOTIDE SEQUENCE [LARGE SCALE GENOMIC DNA]</scope>
    <source>
        <strain evidence="2">Peat soil MAG SbF1</strain>
    </source>
</reference>
<gene>
    <name evidence="1" type="ORF">SBF1_5710002</name>
</gene>
<dbReference type="Proteomes" id="UP000238916">
    <property type="component" value="Unassembled WGS sequence"/>
</dbReference>
<dbReference type="EMBL" id="OMOF01000525">
    <property type="protein sequence ID" value="SPF52427.1"/>
    <property type="molecule type" value="Genomic_DNA"/>
</dbReference>
<proteinExistence type="predicted"/>
<evidence type="ECO:0000313" key="1">
    <source>
        <dbReference type="EMBL" id="SPF52427.1"/>
    </source>
</evidence>
<evidence type="ECO:0000313" key="2">
    <source>
        <dbReference type="Proteomes" id="UP000238916"/>
    </source>
</evidence>
<organism evidence="1 2">
    <name type="scientific">Candidatus Desulfosporosinus infrequens</name>
    <dbReference type="NCBI Taxonomy" id="2043169"/>
    <lineage>
        <taxon>Bacteria</taxon>
        <taxon>Bacillati</taxon>
        <taxon>Bacillota</taxon>
        <taxon>Clostridia</taxon>
        <taxon>Eubacteriales</taxon>
        <taxon>Desulfitobacteriaceae</taxon>
        <taxon>Desulfosporosinus</taxon>
    </lineage>
</organism>
<name>A0A2U3LKG2_9FIRM</name>
<accession>A0A2U3LKG2</accession>
<dbReference type="AlphaFoldDB" id="A0A2U3LKG2"/>